<evidence type="ECO:0000256" key="1">
    <source>
        <dbReference type="ARBA" id="ARBA00010531"/>
    </source>
</evidence>
<keyword evidence="2" id="KW-0678">Repressor</keyword>
<evidence type="ECO:0000313" key="7">
    <source>
        <dbReference type="EMBL" id="OGG14298.1"/>
    </source>
</evidence>
<gene>
    <name evidence="7" type="ORF">A2773_06650</name>
</gene>
<keyword evidence="3" id="KW-0810">Translation regulation</keyword>
<name>A0A1F5ZPC5_9BACT</name>
<accession>A0A1F5ZPC5</accession>
<dbReference type="InterPro" id="IPR016095">
    <property type="entry name" value="Ribosomal_uL1_3-a/b-sand"/>
</dbReference>
<dbReference type="CDD" id="cd00403">
    <property type="entry name" value="Ribosomal_L1"/>
    <property type="match status" value="1"/>
</dbReference>
<dbReference type="InterPro" id="IPR002143">
    <property type="entry name" value="Ribosomal_uL1"/>
</dbReference>
<evidence type="ECO:0000256" key="5">
    <source>
        <dbReference type="ARBA" id="ARBA00023274"/>
    </source>
</evidence>
<sequence length="195" mass="21780">MRIRSKRYKEALVKVDPTKTYSFSDALKLLRDISLTKFDPSVELHINTKEKGLRGMVAYPHGTGREVRVAIADESMIPDIEKGILNFDILIAHPQLMPKLAKVARILGPKGLMPNPKNGTMSPDPEKAAAKFKKGEVAWKTESDFPIIHQVIGKLSFKDKQLEENYEALVKSISREKLVSLTLKSTMSPGIKIAL</sequence>
<dbReference type="SUPFAM" id="SSF56808">
    <property type="entry name" value="Ribosomal protein L1"/>
    <property type="match status" value="1"/>
</dbReference>
<keyword evidence="4 6" id="KW-0689">Ribosomal protein</keyword>
<dbReference type="Proteomes" id="UP000177383">
    <property type="component" value="Unassembled WGS sequence"/>
</dbReference>
<dbReference type="GO" id="GO:0006417">
    <property type="term" value="P:regulation of translation"/>
    <property type="evidence" value="ECO:0007669"/>
    <property type="project" value="UniProtKB-KW"/>
</dbReference>
<comment type="similarity">
    <text evidence="1 6">Belongs to the universal ribosomal protein uL1 family.</text>
</comment>
<dbReference type="PANTHER" id="PTHR36427:SF3">
    <property type="entry name" value="LARGE RIBOSOMAL SUBUNIT PROTEIN UL1M"/>
    <property type="match status" value="1"/>
</dbReference>
<dbReference type="InterPro" id="IPR023674">
    <property type="entry name" value="Ribosomal_uL1-like"/>
</dbReference>
<dbReference type="GO" id="GO:0006412">
    <property type="term" value="P:translation"/>
    <property type="evidence" value="ECO:0007669"/>
    <property type="project" value="InterPro"/>
</dbReference>
<organism evidence="7 8">
    <name type="scientific">Candidatus Gottesmanbacteria bacterium RIFCSPHIGHO2_01_FULL_39_10</name>
    <dbReference type="NCBI Taxonomy" id="1798375"/>
    <lineage>
        <taxon>Bacteria</taxon>
        <taxon>Candidatus Gottesmaniibacteriota</taxon>
    </lineage>
</organism>
<dbReference type="PIRSF" id="PIRSF002155">
    <property type="entry name" value="Ribosomal_L1"/>
    <property type="match status" value="1"/>
</dbReference>
<dbReference type="Gene3D" id="3.30.190.20">
    <property type="match status" value="2"/>
</dbReference>
<evidence type="ECO:0000256" key="2">
    <source>
        <dbReference type="ARBA" id="ARBA00022491"/>
    </source>
</evidence>
<keyword evidence="5 6" id="KW-0687">Ribonucleoprotein</keyword>
<proteinExistence type="inferred from homology"/>
<dbReference type="PROSITE" id="PS01199">
    <property type="entry name" value="RIBOSOMAL_L1"/>
    <property type="match status" value="1"/>
</dbReference>
<dbReference type="PANTHER" id="PTHR36427">
    <property type="entry name" value="54S RIBOSOMAL PROTEIN L1, MITOCHONDRIAL"/>
    <property type="match status" value="1"/>
</dbReference>
<evidence type="ECO:0000256" key="3">
    <source>
        <dbReference type="ARBA" id="ARBA00022845"/>
    </source>
</evidence>
<comment type="caution">
    <text evidence="7">The sequence shown here is derived from an EMBL/GenBank/DDBJ whole genome shotgun (WGS) entry which is preliminary data.</text>
</comment>
<reference evidence="7 8" key="1">
    <citation type="journal article" date="2016" name="Nat. Commun.">
        <title>Thousands of microbial genomes shed light on interconnected biogeochemical processes in an aquifer system.</title>
        <authorList>
            <person name="Anantharaman K."/>
            <person name="Brown C.T."/>
            <person name="Hug L.A."/>
            <person name="Sharon I."/>
            <person name="Castelle C.J."/>
            <person name="Probst A.J."/>
            <person name="Thomas B.C."/>
            <person name="Singh A."/>
            <person name="Wilkins M.J."/>
            <person name="Karaoz U."/>
            <person name="Brodie E.L."/>
            <person name="Williams K.H."/>
            <person name="Hubbard S.S."/>
            <person name="Banfield J.F."/>
        </authorList>
    </citation>
    <scope>NUCLEOTIDE SEQUENCE [LARGE SCALE GENOMIC DNA]</scope>
</reference>
<dbReference type="GO" id="GO:0003723">
    <property type="term" value="F:RNA binding"/>
    <property type="evidence" value="ECO:0007669"/>
    <property type="project" value="InterPro"/>
</dbReference>
<dbReference type="Gene3D" id="3.40.50.790">
    <property type="match status" value="2"/>
</dbReference>
<evidence type="ECO:0000313" key="8">
    <source>
        <dbReference type="Proteomes" id="UP000177383"/>
    </source>
</evidence>
<protein>
    <recommendedName>
        <fullName evidence="6">Ribosomal protein</fullName>
    </recommendedName>
</protein>
<dbReference type="EMBL" id="MFJE01000022">
    <property type="protein sequence ID" value="OGG14298.1"/>
    <property type="molecule type" value="Genomic_DNA"/>
</dbReference>
<dbReference type="InterPro" id="IPR023673">
    <property type="entry name" value="Ribosomal_uL1_CS"/>
</dbReference>
<dbReference type="STRING" id="1798375.A2773_06650"/>
<dbReference type="AlphaFoldDB" id="A0A1F5ZPC5"/>
<dbReference type="InterPro" id="IPR028364">
    <property type="entry name" value="Ribosomal_uL1/biogenesis"/>
</dbReference>
<evidence type="ECO:0000256" key="6">
    <source>
        <dbReference type="RuleBase" id="RU000659"/>
    </source>
</evidence>
<evidence type="ECO:0000256" key="4">
    <source>
        <dbReference type="ARBA" id="ARBA00022980"/>
    </source>
</evidence>
<dbReference type="Pfam" id="PF00687">
    <property type="entry name" value="Ribosomal_L1"/>
    <property type="match status" value="1"/>
</dbReference>
<dbReference type="GO" id="GO:0003735">
    <property type="term" value="F:structural constituent of ribosome"/>
    <property type="evidence" value="ECO:0007669"/>
    <property type="project" value="InterPro"/>
</dbReference>
<dbReference type="GO" id="GO:0015934">
    <property type="term" value="C:large ribosomal subunit"/>
    <property type="evidence" value="ECO:0007669"/>
    <property type="project" value="InterPro"/>
</dbReference>